<dbReference type="Gene3D" id="3.30.65.10">
    <property type="entry name" value="Bacterial Topoisomerase I, domain 1"/>
    <property type="match status" value="2"/>
</dbReference>
<evidence type="ECO:0000313" key="6">
    <source>
        <dbReference type="Proteomes" id="UP000263273"/>
    </source>
</evidence>
<dbReference type="InterPro" id="IPR013826">
    <property type="entry name" value="Topo_IA_cen_sub3"/>
</dbReference>
<dbReference type="PROSITE" id="PS52039">
    <property type="entry name" value="TOPO_IA_2"/>
    <property type="match status" value="1"/>
</dbReference>
<feature type="non-terminal residue" evidence="5">
    <location>
        <position position="299"/>
    </location>
</feature>
<comment type="caution">
    <text evidence="5">The sequence shown here is derived from an EMBL/GenBank/DDBJ whole genome shotgun (WGS) entry which is preliminary data.</text>
</comment>
<proteinExistence type="predicted"/>
<dbReference type="Gene3D" id="2.70.20.10">
    <property type="entry name" value="Topoisomerase I, domain 3"/>
    <property type="match status" value="1"/>
</dbReference>
<keyword evidence="2" id="KW-0238">DNA-binding</keyword>
<evidence type="ECO:0000256" key="2">
    <source>
        <dbReference type="ARBA" id="ARBA00023125"/>
    </source>
</evidence>
<evidence type="ECO:0000256" key="1">
    <source>
        <dbReference type="ARBA" id="ARBA00023029"/>
    </source>
</evidence>
<dbReference type="InterPro" id="IPR013825">
    <property type="entry name" value="Topo_IA_cen_sub2"/>
</dbReference>
<gene>
    <name evidence="5" type="ORF">DDZ44_06125</name>
</gene>
<accession>A0A354YZ28</accession>
<dbReference type="GO" id="GO:0003917">
    <property type="term" value="F:DNA topoisomerase type I (single strand cut, ATP-independent) activity"/>
    <property type="evidence" value="ECO:0007669"/>
    <property type="project" value="InterPro"/>
</dbReference>
<dbReference type="PANTHER" id="PTHR42785:SF1">
    <property type="entry name" value="DNA TOPOISOMERASE"/>
    <property type="match status" value="1"/>
</dbReference>
<dbReference type="InterPro" id="IPR013497">
    <property type="entry name" value="Topo_IA_cen"/>
</dbReference>
<dbReference type="InterPro" id="IPR013824">
    <property type="entry name" value="Topo_IA_cen_sub1"/>
</dbReference>
<dbReference type="InterPro" id="IPR023405">
    <property type="entry name" value="Topo_IA_core_domain"/>
</dbReference>
<dbReference type="Pfam" id="PF01131">
    <property type="entry name" value="Topoisom_bac"/>
    <property type="match status" value="1"/>
</dbReference>
<dbReference type="STRING" id="378794.GCA_001570625_01346"/>
<dbReference type="SUPFAM" id="SSF56712">
    <property type="entry name" value="Prokaryotic type I DNA topoisomerase"/>
    <property type="match status" value="1"/>
</dbReference>
<reference evidence="5 6" key="1">
    <citation type="journal article" date="2018" name="Nat. Biotechnol.">
        <title>A standardized bacterial taxonomy based on genome phylogeny substantially revises the tree of life.</title>
        <authorList>
            <person name="Parks D.H."/>
            <person name="Chuvochina M."/>
            <person name="Waite D.W."/>
            <person name="Rinke C."/>
            <person name="Skarshewski A."/>
            <person name="Chaumeil P.A."/>
            <person name="Hugenholtz P."/>
        </authorList>
    </citation>
    <scope>NUCLEOTIDE SEQUENCE [LARGE SCALE GENOMIC DNA]</scope>
    <source>
        <strain evidence="5">UBA10948</strain>
    </source>
</reference>
<evidence type="ECO:0000256" key="3">
    <source>
        <dbReference type="ARBA" id="ARBA00023235"/>
    </source>
</evidence>
<dbReference type="PRINTS" id="PR00417">
    <property type="entry name" value="PRTPISMRASEI"/>
</dbReference>
<dbReference type="InterPro" id="IPR000380">
    <property type="entry name" value="Topo_IA"/>
</dbReference>
<dbReference type="Pfam" id="PF01396">
    <property type="entry name" value="Zn_ribbon_Top1"/>
    <property type="match status" value="2"/>
</dbReference>
<dbReference type="Proteomes" id="UP000263273">
    <property type="component" value="Unassembled WGS sequence"/>
</dbReference>
<dbReference type="GO" id="GO:0005694">
    <property type="term" value="C:chromosome"/>
    <property type="evidence" value="ECO:0007669"/>
    <property type="project" value="InterPro"/>
</dbReference>
<name>A0A354YZ28_9FIRM</name>
<keyword evidence="3 5" id="KW-0413">Isomerase</keyword>
<organism evidence="5 6">
    <name type="scientific">Syntrophomonas wolfei</name>
    <dbReference type="NCBI Taxonomy" id="863"/>
    <lineage>
        <taxon>Bacteria</taxon>
        <taxon>Bacillati</taxon>
        <taxon>Bacillota</taxon>
        <taxon>Clostridia</taxon>
        <taxon>Eubacteriales</taxon>
        <taxon>Syntrophomonadaceae</taxon>
        <taxon>Syntrophomonas</taxon>
    </lineage>
</organism>
<dbReference type="InterPro" id="IPR003602">
    <property type="entry name" value="Topo_IA_DNA-bd_dom"/>
</dbReference>
<keyword evidence="1" id="KW-0799">Topoisomerase</keyword>
<dbReference type="GO" id="GO:0003677">
    <property type="term" value="F:DNA binding"/>
    <property type="evidence" value="ECO:0007669"/>
    <property type="project" value="UniProtKB-KW"/>
</dbReference>
<dbReference type="InterPro" id="IPR013498">
    <property type="entry name" value="Topo_IA_Znf"/>
</dbReference>
<protein>
    <submittedName>
        <fullName evidence="5">Type I DNA topoisomerase</fullName>
    </submittedName>
</protein>
<feature type="non-terminal residue" evidence="5">
    <location>
        <position position="1"/>
    </location>
</feature>
<dbReference type="GO" id="GO:0006265">
    <property type="term" value="P:DNA topological change"/>
    <property type="evidence" value="ECO:0007669"/>
    <property type="project" value="InterPro"/>
</dbReference>
<dbReference type="EMBL" id="DNZF01000137">
    <property type="protein sequence ID" value="HBK53492.1"/>
    <property type="molecule type" value="Genomic_DNA"/>
</dbReference>
<dbReference type="SMART" id="SM00437">
    <property type="entry name" value="TOP1Ac"/>
    <property type="match status" value="1"/>
</dbReference>
<sequence length="299" mass="34426">SRDQYRLYQLIWNRFVSSQMTPAVYDSLTVDISAGDYGFRASSSQLKFIGYKKVYNDNEEEEPKNNIPELKKGEELALHELKPEQHFTQPPPRFSEASLIKLLEEKNVGRPSTYAPTIDTILKRNYVERQNRQFIPTELGFIVVDLLKEHFANILDLEFTARMEGELDLVEEGKLDWKKVVRDFYEPFHSDLEKARELAQKIEIKDEEAGKECPQCGRPMLIKHGRFGKFMACSGFPECRHTQSINQELGLKCPLCQGSIVALKSKKGRTFYGCSNYPQCNFRSWDKPTGKICPHCGDA</sequence>
<dbReference type="PANTHER" id="PTHR42785">
    <property type="entry name" value="DNA TOPOISOMERASE, TYPE IA, CORE"/>
    <property type="match status" value="1"/>
</dbReference>
<dbReference type="SUPFAM" id="SSF57783">
    <property type="entry name" value="Zinc beta-ribbon"/>
    <property type="match status" value="1"/>
</dbReference>
<dbReference type="Gene3D" id="1.10.460.10">
    <property type="entry name" value="Topoisomerase I, domain 2"/>
    <property type="match status" value="1"/>
</dbReference>
<dbReference type="Gene3D" id="1.10.290.10">
    <property type="entry name" value="Topoisomerase I, domain 4"/>
    <property type="match status" value="1"/>
</dbReference>
<dbReference type="CDD" id="cd00186">
    <property type="entry name" value="TOP1Ac"/>
    <property type="match status" value="1"/>
</dbReference>
<dbReference type="AlphaFoldDB" id="A0A354YZ28"/>
<evidence type="ECO:0000259" key="4">
    <source>
        <dbReference type="PROSITE" id="PS52039"/>
    </source>
</evidence>
<feature type="domain" description="Topo IA-type catalytic" evidence="4">
    <location>
        <begin position="1"/>
        <end position="192"/>
    </location>
</feature>
<evidence type="ECO:0000313" key="5">
    <source>
        <dbReference type="EMBL" id="HBK53492.1"/>
    </source>
</evidence>